<organism evidence="4 5">
    <name type="scientific">Corynebacterium sanguinis</name>
    <dbReference type="NCBI Taxonomy" id="2594913"/>
    <lineage>
        <taxon>Bacteria</taxon>
        <taxon>Bacillati</taxon>
        <taxon>Actinomycetota</taxon>
        <taxon>Actinomycetes</taxon>
        <taxon>Mycobacteriales</taxon>
        <taxon>Corynebacteriaceae</taxon>
        <taxon>Corynebacterium</taxon>
    </lineage>
</organism>
<dbReference type="InterPro" id="IPR009057">
    <property type="entry name" value="Homeodomain-like_sf"/>
</dbReference>
<feature type="domain" description="Integrase catalytic" evidence="3">
    <location>
        <begin position="241"/>
        <end position="411"/>
    </location>
</feature>
<dbReference type="Proteomes" id="UP000336646">
    <property type="component" value="Unassembled WGS sequence"/>
</dbReference>
<dbReference type="InterPro" id="IPR036388">
    <property type="entry name" value="WH-like_DNA-bd_sf"/>
</dbReference>
<accession>A0A6C1TWC9</accession>
<dbReference type="InterPro" id="IPR001584">
    <property type="entry name" value="Integrase_cat-core"/>
</dbReference>
<reference evidence="4 5" key="1">
    <citation type="submission" date="2018-12" db="EMBL/GenBank/DDBJ databases">
        <title>Corynebacterium sanguinis sp. nov., a clinically-associated and environmental corynebacterium.</title>
        <authorList>
            <person name="Gonzales-Siles L."/>
            <person name="Jaen-Luchoro D."/>
            <person name="Cardew S."/>
            <person name="Inganas E."/>
            <person name="Ohlen M."/>
            <person name="Jensie-Markopolous S."/>
            <person name="Pinyeiro-Iglesias B."/>
            <person name="Molin K."/>
            <person name="Skovbjerg S."/>
            <person name="Svensson-Stadler L."/>
            <person name="Funke G."/>
            <person name="Moore E.R.B."/>
        </authorList>
    </citation>
    <scope>NUCLEOTIDE SEQUENCE [LARGE SCALE GENOMIC DNA]</scope>
    <source>
        <strain evidence="4 5">58734</strain>
    </source>
</reference>
<protein>
    <submittedName>
        <fullName evidence="4">IS3 family transposase</fullName>
    </submittedName>
</protein>
<dbReference type="Gene3D" id="1.10.10.10">
    <property type="entry name" value="Winged helix-like DNA-binding domain superfamily/Winged helix DNA-binding domain"/>
    <property type="match status" value="1"/>
</dbReference>
<dbReference type="InterPro" id="IPR025948">
    <property type="entry name" value="HTH-like_dom"/>
</dbReference>
<dbReference type="Gene3D" id="3.30.420.10">
    <property type="entry name" value="Ribonuclease H-like superfamily/Ribonuclease H"/>
    <property type="match status" value="1"/>
</dbReference>
<dbReference type="NCBIfam" id="NF033516">
    <property type="entry name" value="transpos_IS3"/>
    <property type="match status" value="1"/>
</dbReference>
<dbReference type="InterPro" id="IPR050900">
    <property type="entry name" value="Transposase_IS3/IS150/IS904"/>
</dbReference>
<dbReference type="InterPro" id="IPR036397">
    <property type="entry name" value="RNaseH_sf"/>
</dbReference>
<comment type="caution">
    <text evidence="4">The sequence shown here is derived from an EMBL/GenBank/DDBJ whole genome shotgun (WGS) entry which is preliminary data.</text>
</comment>
<dbReference type="Pfam" id="PF13333">
    <property type="entry name" value="rve_2"/>
    <property type="match status" value="1"/>
</dbReference>
<gene>
    <name evidence="4" type="ORF">EKI59_11230</name>
</gene>
<name>A0A6C1TWC9_9CORY</name>
<feature type="coiled-coil region" evidence="2">
    <location>
        <begin position="69"/>
        <end position="96"/>
    </location>
</feature>
<dbReference type="InterPro" id="IPR048020">
    <property type="entry name" value="Transpos_IS3"/>
</dbReference>
<sequence>MARPSQYDAATQERAVRMYFERLEEGDISKAGARREIGELLGVKESTLRNWIRKQEKQAEAPEPGSLSYQQLQAAYDEQAKEVAKLRRANEILKTASGFFRPGGARPQTSVIVEFIRTYRHRFGVESICKTLTAHGIAIAPSTFYDHQARGFGPSDAELDEAYAAHRIYRLWEANRKVYGRRKLWKSAIRDGMTVGRDQVERLMKITGIKGVSRGMHRKKTTVATPAHRRHPDLINRRWAYPSHPDQWWIADFTYVWTREGFCYVAFIVDAYSRMILGWVVTTVMDTRMVLMALEHALFSRRRTRMDFTATGIVHHSDAGAQYTSMAFTDALVEAGLQGSIGSAGDALDNAMMESTIGLYKTELIGFDPRRTWRDAQEVETETASWVYWYNHQRLHSSIGDVPPIEYEQDYEEFNTTRRAQ</sequence>
<evidence type="ECO:0000313" key="4">
    <source>
        <dbReference type="EMBL" id="TVS26156.1"/>
    </source>
</evidence>
<dbReference type="EMBL" id="RXIR01000035">
    <property type="protein sequence ID" value="TVS26156.1"/>
    <property type="molecule type" value="Genomic_DNA"/>
</dbReference>
<dbReference type="InterPro" id="IPR012337">
    <property type="entry name" value="RNaseH-like_sf"/>
</dbReference>
<dbReference type="RefSeq" id="WP_144773827.1">
    <property type="nucleotide sequence ID" value="NZ_JALXKN010000005.1"/>
</dbReference>
<dbReference type="PROSITE" id="PS50994">
    <property type="entry name" value="INTEGRASE"/>
    <property type="match status" value="1"/>
</dbReference>
<dbReference type="AlphaFoldDB" id="A0A6C1TWC9"/>
<dbReference type="SUPFAM" id="SSF53098">
    <property type="entry name" value="Ribonuclease H-like"/>
    <property type="match status" value="1"/>
</dbReference>
<dbReference type="OrthoDB" id="4281720at2"/>
<dbReference type="Pfam" id="PF13276">
    <property type="entry name" value="HTH_21"/>
    <property type="match status" value="1"/>
</dbReference>
<keyword evidence="2" id="KW-0175">Coiled coil</keyword>
<dbReference type="SUPFAM" id="SSF46689">
    <property type="entry name" value="Homeodomain-like"/>
    <property type="match status" value="1"/>
</dbReference>
<evidence type="ECO:0000256" key="1">
    <source>
        <dbReference type="ARBA" id="ARBA00002286"/>
    </source>
</evidence>
<comment type="function">
    <text evidence="1">Involved in the transposition of the insertion sequence.</text>
</comment>
<evidence type="ECO:0000313" key="5">
    <source>
        <dbReference type="Proteomes" id="UP000336646"/>
    </source>
</evidence>
<dbReference type="GO" id="GO:0015074">
    <property type="term" value="P:DNA integration"/>
    <property type="evidence" value="ECO:0007669"/>
    <property type="project" value="InterPro"/>
</dbReference>
<dbReference type="GO" id="GO:0003676">
    <property type="term" value="F:nucleic acid binding"/>
    <property type="evidence" value="ECO:0007669"/>
    <property type="project" value="InterPro"/>
</dbReference>
<evidence type="ECO:0000256" key="2">
    <source>
        <dbReference type="SAM" id="Coils"/>
    </source>
</evidence>
<proteinExistence type="predicted"/>
<dbReference type="PANTHER" id="PTHR46889:SF5">
    <property type="entry name" value="INTEGRASE PROTEIN"/>
    <property type="match status" value="1"/>
</dbReference>
<dbReference type="PANTHER" id="PTHR46889">
    <property type="entry name" value="TRANSPOSASE INSF FOR INSERTION SEQUENCE IS3B-RELATED"/>
    <property type="match status" value="1"/>
</dbReference>
<evidence type="ECO:0000259" key="3">
    <source>
        <dbReference type="PROSITE" id="PS50994"/>
    </source>
</evidence>
<dbReference type="Pfam" id="PF00665">
    <property type="entry name" value="rve"/>
    <property type="match status" value="1"/>
</dbReference>